<dbReference type="InterPro" id="IPR001034">
    <property type="entry name" value="DeoR_HTH"/>
</dbReference>
<accession>A0ABX0SLB2</accession>
<evidence type="ECO:0000313" key="7">
    <source>
        <dbReference type="EMBL" id="NIH58724.1"/>
    </source>
</evidence>
<name>A0ABX0SLB2_9ACTN</name>
<dbReference type="InterPro" id="IPR037171">
    <property type="entry name" value="NagB/RpiA_transferase-like"/>
</dbReference>
<comment type="function">
    <text evidence="5">Repressor of the lactose catabolism operon. Galactose-6-phosphate is the inducer.</text>
</comment>
<feature type="domain" description="HTH deoR-type" evidence="6">
    <location>
        <begin position="15"/>
        <end position="70"/>
    </location>
</feature>
<dbReference type="Gene3D" id="1.10.10.10">
    <property type="entry name" value="Winged helix-like DNA-binding domain superfamily/Winged helix DNA-binding domain"/>
    <property type="match status" value="1"/>
</dbReference>
<keyword evidence="8" id="KW-1185">Reference proteome</keyword>
<dbReference type="Pfam" id="PF00455">
    <property type="entry name" value="DeoRC"/>
    <property type="match status" value="1"/>
</dbReference>
<evidence type="ECO:0000256" key="2">
    <source>
        <dbReference type="ARBA" id="ARBA00022491"/>
    </source>
</evidence>
<evidence type="ECO:0000313" key="8">
    <source>
        <dbReference type="Proteomes" id="UP000749311"/>
    </source>
</evidence>
<dbReference type="InterPro" id="IPR014036">
    <property type="entry name" value="DeoR-like_C"/>
</dbReference>
<comment type="caution">
    <text evidence="7">The sequence shown here is derived from an EMBL/GenBank/DDBJ whole genome shotgun (WGS) entry which is preliminary data.</text>
</comment>
<dbReference type="SUPFAM" id="SSF100950">
    <property type="entry name" value="NagB/RpiA/CoA transferase-like"/>
    <property type="match status" value="1"/>
</dbReference>
<evidence type="ECO:0000256" key="4">
    <source>
        <dbReference type="ARBA" id="ARBA00023163"/>
    </source>
</evidence>
<dbReference type="InterPro" id="IPR036388">
    <property type="entry name" value="WH-like_DNA-bd_sf"/>
</dbReference>
<dbReference type="PANTHER" id="PTHR30363:SF4">
    <property type="entry name" value="GLYCEROL-3-PHOSPHATE REGULON REPRESSOR"/>
    <property type="match status" value="1"/>
</dbReference>
<gene>
    <name evidence="7" type="ORF">FB473_003425</name>
</gene>
<dbReference type="SMART" id="SM00420">
    <property type="entry name" value="HTH_DEOR"/>
    <property type="match status" value="1"/>
</dbReference>
<dbReference type="EMBL" id="JAAMOZ010000005">
    <property type="protein sequence ID" value="NIH58724.1"/>
    <property type="molecule type" value="Genomic_DNA"/>
</dbReference>
<dbReference type="PANTHER" id="PTHR30363">
    <property type="entry name" value="HTH-TYPE TRANSCRIPTIONAL REGULATOR SRLR-RELATED"/>
    <property type="match status" value="1"/>
</dbReference>
<dbReference type="InterPro" id="IPR036390">
    <property type="entry name" value="WH_DNA-bd_sf"/>
</dbReference>
<sequence>MGRVRRTMQGSTVYAEERQQAIAAMAVQSGRVSVAELAARFSVTTETIRRDLSALEDAGQLTRVHGGAIPSGRIRLGESGVRARATSRPREKNAIARAALAQLPQDAETTILVDAGTTTAQFAELLPAGRVRTIVTNSVPIASGLAARETAEVILLGGRVRGITQATVGDEVLNALQRLRVDLAFIGTNGFSRIHGLSTPDPSEAAVKHAMVGAGQRIIVLADSSKLESDYLVSFAGIDEVDMLITDQGLAPRARATFTELGVDVVLA</sequence>
<keyword evidence="2" id="KW-0678">Repressor</keyword>
<evidence type="ECO:0000256" key="5">
    <source>
        <dbReference type="ARBA" id="ARBA00024937"/>
    </source>
</evidence>
<evidence type="ECO:0000256" key="1">
    <source>
        <dbReference type="ARBA" id="ARBA00021390"/>
    </source>
</evidence>
<dbReference type="Pfam" id="PF08220">
    <property type="entry name" value="HTH_DeoR"/>
    <property type="match status" value="1"/>
</dbReference>
<dbReference type="Proteomes" id="UP000749311">
    <property type="component" value="Unassembled WGS sequence"/>
</dbReference>
<keyword evidence="4" id="KW-0804">Transcription</keyword>
<evidence type="ECO:0000256" key="3">
    <source>
        <dbReference type="ARBA" id="ARBA00023015"/>
    </source>
</evidence>
<keyword evidence="3" id="KW-0805">Transcription regulation</keyword>
<dbReference type="PRINTS" id="PR00037">
    <property type="entry name" value="HTHLACR"/>
</dbReference>
<dbReference type="InterPro" id="IPR050313">
    <property type="entry name" value="Carb_Metab_HTH_regulators"/>
</dbReference>
<dbReference type="SUPFAM" id="SSF46785">
    <property type="entry name" value="Winged helix' DNA-binding domain"/>
    <property type="match status" value="1"/>
</dbReference>
<protein>
    <recommendedName>
        <fullName evidence="1">Lactose phosphotransferase system repressor</fullName>
    </recommendedName>
</protein>
<dbReference type="PROSITE" id="PS51000">
    <property type="entry name" value="HTH_DEOR_2"/>
    <property type="match status" value="1"/>
</dbReference>
<reference evidence="7 8" key="1">
    <citation type="submission" date="2020-02" db="EMBL/GenBank/DDBJ databases">
        <title>Sequencing the genomes of 1000 actinobacteria strains.</title>
        <authorList>
            <person name="Klenk H.-P."/>
        </authorList>
    </citation>
    <scope>NUCLEOTIDE SEQUENCE [LARGE SCALE GENOMIC DNA]</scope>
    <source>
        <strain evidence="7 8">DSM 19609</strain>
    </source>
</reference>
<organism evidence="7 8">
    <name type="scientific">Brooklawnia cerclae</name>
    <dbReference type="NCBI Taxonomy" id="349934"/>
    <lineage>
        <taxon>Bacteria</taxon>
        <taxon>Bacillati</taxon>
        <taxon>Actinomycetota</taxon>
        <taxon>Actinomycetes</taxon>
        <taxon>Propionibacteriales</taxon>
        <taxon>Propionibacteriaceae</taxon>
        <taxon>Brooklawnia</taxon>
    </lineage>
</organism>
<dbReference type="SMART" id="SM01134">
    <property type="entry name" value="DeoRC"/>
    <property type="match status" value="1"/>
</dbReference>
<dbReference type="RefSeq" id="WP_341770158.1">
    <property type="nucleotide sequence ID" value="NZ_BAAAOO010000006.1"/>
</dbReference>
<dbReference type="Gene3D" id="3.40.50.1360">
    <property type="match status" value="1"/>
</dbReference>
<proteinExistence type="predicted"/>
<evidence type="ECO:0000259" key="6">
    <source>
        <dbReference type="PROSITE" id="PS51000"/>
    </source>
</evidence>